<reference evidence="5" key="1">
    <citation type="submission" date="2020-07" db="EMBL/GenBank/DDBJ databases">
        <title>Draft Genome Sequence of a Deep-Sea Yeast, Naganishia (Cryptococcus) liquefaciens strain N6.</title>
        <authorList>
            <person name="Han Y.W."/>
            <person name="Kajitani R."/>
            <person name="Morimoto H."/>
            <person name="Parhat M."/>
            <person name="Tsubouchi H."/>
            <person name="Bakenova O."/>
            <person name="Ogata M."/>
            <person name="Argunhan B."/>
            <person name="Aoki R."/>
            <person name="Kajiwara S."/>
            <person name="Itoh T."/>
            <person name="Iwasaki H."/>
        </authorList>
    </citation>
    <scope>NUCLEOTIDE SEQUENCE</scope>
    <source>
        <strain evidence="5">N6</strain>
    </source>
</reference>
<feature type="compositionally biased region" description="Low complexity" evidence="2">
    <location>
        <begin position="368"/>
        <end position="377"/>
    </location>
</feature>
<dbReference type="InterPro" id="IPR040194">
    <property type="entry name" value="Cwf19-like"/>
</dbReference>
<dbReference type="Pfam" id="PF04676">
    <property type="entry name" value="CwfJ_C_2"/>
    <property type="match status" value="1"/>
</dbReference>
<dbReference type="SUPFAM" id="SSF54197">
    <property type="entry name" value="HIT-like"/>
    <property type="match status" value="1"/>
</dbReference>
<dbReference type="EMBL" id="BLZA01000007">
    <property type="protein sequence ID" value="GHJ84166.1"/>
    <property type="molecule type" value="Genomic_DNA"/>
</dbReference>
<gene>
    <name evidence="5" type="ORF">NliqN6_0568</name>
</gene>
<dbReference type="InterPro" id="IPR006768">
    <property type="entry name" value="Cwf19-like_C_dom-1"/>
</dbReference>
<feature type="region of interest" description="Disordered" evidence="2">
    <location>
        <begin position="315"/>
        <end position="499"/>
    </location>
</feature>
<feature type="compositionally biased region" description="Polar residues" evidence="2">
    <location>
        <begin position="378"/>
        <end position="387"/>
    </location>
</feature>
<comment type="similarity">
    <text evidence="1">Belongs to the CWF19 family.</text>
</comment>
<evidence type="ECO:0000313" key="6">
    <source>
        <dbReference type="Proteomes" id="UP000620104"/>
    </source>
</evidence>
<feature type="compositionally biased region" description="Basic and acidic residues" evidence="2">
    <location>
        <begin position="74"/>
        <end position="104"/>
    </location>
</feature>
<dbReference type="Proteomes" id="UP000620104">
    <property type="component" value="Unassembled WGS sequence"/>
</dbReference>
<dbReference type="GO" id="GO:0071014">
    <property type="term" value="C:post-mRNA release spliceosomal complex"/>
    <property type="evidence" value="ECO:0007669"/>
    <property type="project" value="TreeGrafter"/>
</dbReference>
<dbReference type="InterPro" id="IPR036265">
    <property type="entry name" value="HIT-like_sf"/>
</dbReference>
<dbReference type="GO" id="GO:0000398">
    <property type="term" value="P:mRNA splicing, via spliceosome"/>
    <property type="evidence" value="ECO:0007669"/>
    <property type="project" value="TreeGrafter"/>
</dbReference>
<dbReference type="InterPro" id="IPR006767">
    <property type="entry name" value="Cwf19-like_C_dom-2"/>
</dbReference>
<sequence length="961" mass="106679">MGSGSREKRTDRSRSPSRRDDKAHRKDSKHRDDKERRDDRGHRSRSRKEFSDAEEEERRHKRRKERGEDEEDERERRKQEKRKAKERDRKSDKKRKGDGLKVVDDDNEEDMWVEKDIDAENAIATIPTAASLTLTSNASSNPGNVPLPPSVAAETPTDSDLRREDWMLDPTHIRIPGLKVDRANGKVAKSPDLPIPHSAALGVGVAGNGGSGIPERENSTMTGDDFTDGYGEGSGGGRNLSGGVDFFGSLGTERKRKDPNENKPDPNKLVISKYELNTQMVEGKSVDEYAPTEKKKIVAGSAGSTWRMMKLRKVYEQASEESRSVEDVAMERYGNMDDFEEAVEERRILDEKESRRSARRGGANPDGSNSRSNSNTSGYATPGSNAPSRRYVFTTDEGASSRPSSRAGFRRPGEDGKFDDISGSKRSGSPNLTSGGNVSTLSARGKGTGKFDTPQSNTPIPSVLTPHHLLRRNPMSSQSISASDLAAPDPTASVPPMTGGELNVLQAKVLKARLMDDPEADDLEAQYEREAKRSREYAAARGGDAGSGFWQGNSSGLEGQMGRATDGQGGTRTEVQVLPTLDIHGRLYDVGTSGGADEPKILPGNRKPNLNKKVETRDHKTGDLIRINADDDDLSLGELVRQERFGAGANDQKDLDAALANAIATDSRYQADLDYMDDNVEKLARRKMKSDAMKRAFAINDYARTKKALDTCPFCYQDDAPPKASIVALGHRTYLACTQNEELVDGHCLIVPIQHHLSMLEMDDDEWDEIRNFMKCLMQMFAKENKGVLFFETVISLKHQKHSYIEAVPLPANQFADAPAYFRESILASESEWSQNKKLIDFSSRPGGFRRAMVPNLPYFMVQWDYKGEQGYGHIIEGTDDAPGKGMDDDDSGMVHEGDTGGGEFPKYFAQEIIGNMLGLEPRKWRKPRRVDFNLNQARKAKLGNQFQPYNWTLQLQSASR</sequence>
<accession>A0A8H3TN29</accession>
<name>A0A8H3TN29_9TREE</name>
<dbReference type="Gene3D" id="3.30.428.10">
    <property type="entry name" value="HIT-like"/>
    <property type="match status" value="1"/>
</dbReference>
<evidence type="ECO:0000256" key="1">
    <source>
        <dbReference type="ARBA" id="ARBA00006795"/>
    </source>
</evidence>
<proteinExistence type="inferred from homology"/>
<feature type="region of interest" description="Disordered" evidence="2">
    <location>
        <begin position="592"/>
        <end position="612"/>
    </location>
</feature>
<protein>
    <submittedName>
        <fullName evidence="5">Uncharacterized protein</fullName>
    </submittedName>
</protein>
<dbReference type="Pfam" id="PF04677">
    <property type="entry name" value="CwfJ_C_1"/>
    <property type="match status" value="1"/>
</dbReference>
<dbReference type="PANTHER" id="PTHR12072:SF5">
    <property type="entry name" value="CWF19-LIKE PROTEIN 2"/>
    <property type="match status" value="1"/>
</dbReference>
<feature type="compositionally biased region" description="Polar residues" evidence="2">
    <location>
        <begin position="424"/>
        <end position="442"/>
    </location>
</feature>
<comment type="caution">
    <text evidence="5">The sequence shown here is derived from an EMBL/GenBank/DDBJ whole genome shotgun (WGS) entry which is preliminary data.</text>
</comment>
<feature type="domain" description="Cwf19-like protein C-terminal" evidence="3">
    <location>
        <begin position="832"/>
        <end position="953"/>
    </location>
</feature>
<evidence type="ECO:0000259" key="4">
    <source>
        <dbReference type="Pfam" id="PF04677"/>
    </source>
</evidence>
<feature type="region of interest" description="Disordered" evidence="2">
    <location>
        <begin position="1"/>
        <end position="108"/>
    </location>
</feature>
<evidence type="ECO:0000256" key="2">
    <source>
        <dbReference type="SAM" id="MobiDB-lite"/>
    </source>
</evidence>
<evidence type="ECO:0000313" key="5">
    <source>
        <dbReference type="EMBL" id="GHJ84166.1"/>
    </source>
</evidence>
<keyword evidence="6" id="KW-1185">Reference proteome</keyword>
<feature type="compositionally biased region" description="Basic and acidic residues" evidence="2">
    <location>
        <begin position="1"/>
        <end position="51"/>
    </location>
</feature>
<feature type="compositionally biased region" description="Basic and acidic residues" evidence="2">
    <location>
        <begin position="411"/>
        <end position="423"/>
    </location>
</feature>
<feature type="compositionally biased region" description="Gly residues" evidence="2">
    <location>
        <begin position="230"/>
        <end position="240"/>
    </location>
</feature>
<feature type="region of interest" description="Disordered" evidence="2">
    <location>
        <begin position="134"/>
        <end position="168"/>
    </location>
</feature>
<dbReference type="AlphaFoldDB" id="A0A8H3TN29"/>
<feature type="region of interest" description="Disordered" evidence="2">
    <location>
        <begin position="206"/>
        <end position="268"/>
    </location>
</feature>
<evidence type="ECO:0000259" key="3">
    <source>
        <dbReference type="Pfam" id="PF04676"/>
    </source>
</evidence>
<dbReference type="PANTHER" id="PTHR12072">
    <property type="entry name" value="CWF19, CELL CYCLE CONTROL PROTEIN"/>
    <property type="match status" value="1"/>
</dbReference>
<organism evidence="5 6">
    <name type="scientific">Naganishia liquefaciens</name>
    <dbReference type="NCBI Taxonomy" id="104408"/>
    <lineage>
        <taxon>Eukaryota</taxon>
        <taxon>Fungi</taxon>
        <taxon>Dikarya</taxon>
        <taxon>Basidiomycota</taxon>
        <taxon>Agaricomycotina</taxon>
        <taxon>Tremellomycetes</taxon>
        <taxon>Filobasidiales</taxon>
        <taxon>Filobasidiaceae</taxon>
        <taxon>Naganishia</taxon>
    </lineage>
</organism>
<feature type="domain" description="Cwf19-like C-terminal" evidence="4">
    <location>
        <begin position="700"/>
        <end position="823"/>
    </location>
</feature>
<feature type="compositionally biased region" description="Basic and acidic residues" evidence="2">
    <location>
        <begin position="320"/>
        <end position="330"/>
    </location>
</feature>
<feature type="compositionally biased region" description="Basic and acidic residues" evidence="2">
    <location>
        <begin position="252"/>
        <end position="266"/>
    </location>
</feature>
<dbReference type="OrthoDB" id="2113965at2759"/>
<feature type="compositionally biased region" description="Basic and acidic residues" evidence="2">
    <location>
        <begin position="344"/>
        <end position="356"/>
    </location>
</feature>